<evidence type="ECO:0000313" key="1">
    <source>
        <dbReference type="EMBL" id="CAD9770379.1"/>
    </source>
</evidence>
<reference evidence="1" key="1">
    <citation type="submission" date="2021-01" db="EMBL/GenBank/DDBJ databases">
        <authorList>
            <person name="Corre E."/>
            <person name="Pelletier E."/>
            <person name="Niang G."/>
            <person name="Scheremetjew M."/>
            <person name="Finn R."/>
            <person name="Kale V."/>
            <person name="Holt S."/>
            <person name="Cochrane G."/>
            <person name="Meng A."/>
            <person name="Brown T."/>
            <person name="Cohen L."/>
        </authorList>
    </citation>
    <scope>NUCLEOTIDE SEQUENCE</scope>
    <source>
        <strain evidence="1">CCMP622</strain>
    </source>
</reference>
<dbReference type="SUPFAM" id="SSF51445">
    <property type="entry name" value="(Trans)glycosidases"/>
    <property type="match status" value="1"/>
</dbReference>
<name>A0A7S2TUX8_9EUKA</name>
<sequence>MSEPRVKNVDDQTVARFMAEGCAAVQQVDPATPCMVGPAPYYKPWKLNDAYFIDQPNPNIIYTFDYFFPDVFCQESFDGAYSYPSSMPCDTVFKGWTQILCPTNRSQVFNIDRDLLESVLLSYPLAFSQRHNVPVLNNQFGVKRAAGDNHGRARYMTDLLDVFAKHDVHSIYWNWRWHGKSTGDHWGGFEVVHDWANGTESIDTETLGIFNASWS</sequence>
<dbReference type="AlphaFoldDB" id="A0A7S2TUX8"/>
<accession>A0A7S2TUX8</accession>
<dbReference type="InterPro" id="IPR017853">
    <property type="entry name" value="GH"/>
</dbReference>
<protein>
    <submittedName>
        <fullName evidence="1">Uncharacterized protein</fullName>
    </submittedName>
</protein>
<proteinExistence type="predicted"/>
<dbReference type="EMBL" id="HBHP01023063">
    <property type="protein sequence ID" value="CAD9770379.1"/>
    <property type="molecule type" value="Transcribed_RNA"/>
</dbReference>
<gene>
    <name evidence="1" type="ORF">LSP00402_LOCUS14364</name>
</gene>
<dbReference type="Gene3D" id="3.20.20.80">
    <property type="entry name" value="Glycosidases"/>
    <property type="match status" value="1"/>
</dbReference>
<organism evidence="1">
    <name type="scientific">Lotharella oceanica</name>
    <dbReference type="NCBI Taxonomy" id="641309"/>
    <lineage>
        <taxon>Eukaryota</taxon>
        <taxon>Sar</taxon>
        <taxon>Rhizaria</taxon>
        <taxon>Cercozoa</taxon>
        <taxon>Chlorarachniophyceae</taxon>
        <taxon>Lotharella</taxon>
    </lineage>
</organism>